<feature type="compositionally biased region" description="Polar residues" evidence="1">
    <location>
        <begin position="435"/>
        <end position="459"/>
    </location>
</feature>
<sequence length="1168" mass="125181">MSDRSRLGGIHSLTFGAPSNTFANPTKKRPLTPAASSNTPKRSKSGPFIIDSSSDGDGDSDVDDSNDGFDHSGHISVTTRRLERSDSYRVGKLDDEDDTIRSPRASFEQQAPSTAPERQLFTPKAALTPHSGKILNKDRLRMMLAKKQTSTAAQVPTRQKAPMSVGRAGTDPRSRSLNDRNISEEQPALTAAQGITRKIATPSALNGITRENAYAPAFTSLQRTQLTQFAQDTKPNPLSRSTQRPLNEATETSQASRAFTQQLPSFQGTNLPPHVQQAPSSRQPNSSTPRTANNARLHSSANNSSLRNILDTAKAGHTAAAVENEGIGIQWQKAKAGRVSMQSARKVKKPEVGARYGHTLTAGKTRDAERGVVGVREAPTTPVNSKSTHIPVSRSQASLEEASPVSPKTQVQAFEPRSAQASRISPVDRIFADNQGRSAPNTKQNLVADSVSRSAQSGTPRDGIHTAVSLTAKEPNSFHGNSSSRGSATSSSKDQTLRNVAKGSQNARVSYTQSSSKLVDQTAANAARRKQDTSTSKLHANTVSASGAELPEPPSQKLPAIPVQPSPVSANVEPVNQKHVPAVHSERSHGSPSTLATAAKDQGQIPDETMGWAYDTSTVSSSGALEPRVSNAIFRTSNEIPVAVMVRPAPEADARPLSTGGTRNTVSEAAEVLETFKSQTASSSGMSEPQLSIKMSDAQSGISTARAVNLQHTNVMNATGKAVSSAHEPMGRSEDGQGSPKVGAVTQTSLPTHVADVFSEDQRSETLEPVASYPTEPISRIRAEPTLPVASSKDPQSASTPSRKRTPASIKETAQLIASATLLSPRPATSSSSPQALPDPNASSNPQLTPVVSAVPTHPTRSHASTSTAVITLPSPTISSTAEPYFEYSIHQTLSSPGSDNTTTEISAHPFLSAEAANARTARLMHNAQHQYKYLNMQCNSTATTLTEHGLLACECTFTNMLDPSATLSLKIWVSRNVVGVHGSPSPSHLQHPPLLSRNIYALRLWRLIETKSNTDTDSESNSDSDSNTTNETPNNNQRLRTHHPFPPITTDLHTTLPSANRAAKRVQIALSHEETATQPLQKKWQAQNQRALNQKLEDLEREISDGEQERLGVDRQDEERDNPPSLFEFEAGRRRGCWRSVFHGAGLGADTFELLVVRVGVSGPRNL</sequence>
<protein>
    <submittedName>
        <fullName evidence="2">Uncharacterized protein</fullName>
    </submittedName>
</protein>
<feature type="compositionally biased region" description="Basic and acidic residues" evidence="1">
    <location>
        <begin position="1102"/>
        <end position="1123"/>
    </location>
</feature>
<proteinExistence type="predicted"/>
<feature type="region of interest" description="Disordered" evidence="1">
    <location>
        <begin position="379"/>
        <end position="557"/>
    </location>
</feature>
<feature type="compositionally biased region" description="Low complexity" evidence="1">
    <location>
        <begin position="1024"/>
        <end position="1037"/>
    </location>
</feature>
<feature type="compositionally biased region" description="Polar residues" evidence="1">
    <location>
        <begin position="147"/>
        <end position="157"/>
    </location>
</feature>
<feature type="compositionally biased region" description="Basic and acidic residues" evidence="1">
    <location>
        <begin position="170"/>
        <end position="183"/>
    </location>
</feature>
<feature type="compositionally biased region" description="Polar residues" evidence="1">
    <location>
        <begin position="381"/>
        <end position="398"/>
    </location>
</feature>
<feature type="compositionally biased region" description="Polar residues" evidence="1">
    <location>
        <begin position="822"/>
        <end position="850"/>
    </location>
</feature>
<dbReference type="EMBL" id="RZGK01000020">
    <property type="protein sequence ID" value="KAF9691777.1"/>
    <property type="molecule type" value="Genomic_DNA"/>
</dbReference>
<feature type="region of interest" description="Disordered" evidence="1">
    <location>
        <begin position="1014"/>
        <end position="1054"/>
    </location>
</feature>
<feature type="region of interest" description="Disordered" evidence="1">
    <location>
        <begin position="720"/>
        <end position="744"/>
    </location>
</feature>
<feature type="compositionally biased region" description="Acidic residues" evidence="1">
    <location>
        <begin position="54"/>
        <end position="67"/>
    </location>
</feature>
<feature type="compositionally biased region" description="Polar residues" evidence="1">
    <location>
        <begin position="493"/>
        <end position="524"/>
    </location>
</feature>
<feature type="compositionally biased region" description="Polar residues" evidence="1">
    <location>
        <begin position="533"/>
        <end position="545"/>
    </location>
</feature>
<feature type="region of interest" description="Disordered" evidence="1">
    <location>
        <begin position="822"/>
        <end position="868"/>
    </location>
</feature>
<accession>A0A8H7MFY9</accession>
<feature type="region of interest" description="Disordered" evidence="1">
    <location>
        <begin position="1102"/>
        <end position="1127"/>
    </location>
</feature>
<comment type="caution">
    <text evidence="2">The sequence shown here is derived from an EMBL/GenBank/DDBJ whole genome shotgun (WGS) entry which is preliminary data.</text>
</comment>
<feature type="compositionally biased region" description="Low complexity" evidence="1">
    <location>
        <begin position="482"/>
        <end position="492"/>
    </location>
</feature>
<feature type="compositionally biased region" description="Polar residues" evidence="1">
    <location>
        <begin position="277"/>
        <end position="304"/>
    </location>
</feature>
<name>A0A8H7MFY9_9PLEO</name>
<dbReference type="OrthoDB" id="3785701at2759"/>
<feature type="compositionally biased region" description="Basic and acidic residues" evidence="1">
    <location>
        <begin position="80"/>
        <end position="93"/>
    </location>
</feature>
<feature type="region of interest" description="Disordered" evidence="1">
    <location>
        <begin position="147"/>
        <end position="194"/>
    </location>
</feature>
<feature type="region of interest" description="Disordered" evidence="1">
    <location>
        <begin position="1"/>
        <end position="133"/>
    </location>
</feature>
<feature type="region of interest" description="Disordered" evidence="1">
    <location>
        <begin position="758"/>
        <end position="809"/>
    </location>
</feature>
<reference evidence="2" key="2">
    <citation type="submission" date="2020-09" db="EMBL/GenBank/DDBJ databases">
        <title>Reference genome assembly for Australian Ascochyta lentis isolate Al4.</title>
        <authorList>
            <person name="Lee R.C."/>
            <person name="Farfan-Caceres L.M."/>
            <person name="Debler J.W."/>
            <person name="Williams A.H."/>
            <person name="Henares B.M."/>
        </authorList>
    </citation>
    <scope>NUCLEOTIDE SEQUENCE</scope>
    <source>
        <strain evidence="2">Al4</strain>
    </source>
</reference>
<evidence type="ECO:0000313" key="2">
    <source>
        <dbReference type="EMBL" id="KAF9691777.1"/>
    </source>
</evidence>
<keyword evidence="3" id="KW-1185">Reference proteome</keyword>
<reference evidence="2" key="1">
    <citation type="submission" date="2018-12" db="EMBL/GenBank/DDBJ databases">
        <authorList>
            <person name="Syme R.A."/>
            <person name="Farfan-Caceres L."/>
            <person name="Lichtenzveig J."/>
        </authorList>
    </citation>
    <scope>NUCLEOTIDE SEQUENCE</scope>
    <source>
        <strain evidence="2">Al4</strain>
    </source>
</reference>
<organism evidence="2 3">
    <name type="scientific">Ascochyta lentis</name>
    <dbReference type="NCBI Taxonomy" id="205686"/>
    <lineage>
        <taxon>Eukaryota</taxon>
        <taxon>Fungi</taxon>
        <taxon>Dikarya</taxon>
        <taxon>Ascomycota</taxon>
        <taxon>Pezizomycotina</taxon>
        <taxon>Dothideomycetes</taxon>
        <taxon>Pleosporomycetidae</taxon>
        <taxon>Pleosporales</taxon>
        <taxon>Pleosporineae</taxon>
        <taxon>Didymellaceae</taxon>
        <taxon>Ascochyta</taxon>
    </lineage>
</organism>
<evidence type="ECO:0000313" key="3">
    <source>
        <dbReference type="Proteomes" id="UP000651452"/>
    </source>
</evidence>
<feature type="region of interest" description="Disordered" evidence="1">
    <location>
        <begin position="230"/>
        <end position="304"/>
    </location>
</feature>
<dbReference type="Proteomes" id="UP000651452">
    <property type="component" value="Unassembled WGS sequence"/>
</dbReference>
<dbReference type="AlphaFoldDB" id="A0A8H7MFY9"/>
<gene>
    <name evidence="2" type="ORF">EKO04_010505</name>
</gene>
<evidence type="ECO:0000256" key="1">
    <source>
        <dbReference type="SAM" id="MobiDB-lite"/>
    </source>
</evidence>
<feature type="compositionally biased region" description="Polar residues" evidence="1">
    <location>
        <begin position="230"/>
        <end position="270"/>
    </location>
</feature>